<dbReference type="InterPro" id="IPR038333">
    <property type="entry name" value="T1MK-like_N_sf"/>
</dbReference>
<organism evidence="11 12">
    <name type="scientific">Actinomadura barringtoniae</name>
    <dbReference type="NCBI Taxonomy" id="1427535"/>
    <lineage>
        <taxon>Bacteria</taxon>
        <taxon>Bacillati</taxon>
        <taxon>Actinomycetota</taxon>
        <taxon>Actinomycetes</taxon>
        <taxon>Streptosporangiales</taxon>
        <taxon>Thermomonosporaceae</taxon>
        <taxon>Actinomadura</taxon>
    </lineage>
</organism>
<keyword evidence="8" id="KW-0175">Coiled coil</keyword>
<dbReference type="AlphaFoldDB" id="A0A939P7N6"/>
<gene>
    <name evidence="11" type="ORF">J4573_08385</name>
</gene>
<keyword evidence="12" id="KW-1185">Reference proteome</keyword>
<proteinExistence type="inferred from homology"/>
<dbReference type="InterPro" id="IPR003356">
    <property type="entry name" value="DNA_methylase_A-5"/>
</dbReference>
<keyword evidence="3 11" id="KW-0489">Methyltransferase</keyword>
<evidence type="ECO:0000259" key="9">
    <source>
        <dbReference type="Pfam" id="PF02384"/>
    </source>
</evidence>
<dbReference type="GO" id="GO:0008170">
    <property type="term" value="F:N-methyltransferase activity"/>
    <property type="evidence" value="ECO:0007669"/>
    <property type="project" value="InterPro"/>
</dbReference>
<dbReference type="PRINTS" id="PR00507">
    <property type="entry name" value="N12N6MTFRASE"/>
</dbReference>
<dbReference type="PANTHER" id="PTHR42933">
    <property type="entry name" value="SLR6095 PROTEIN"/>
    <property type="match status" value="1"/>
</dbReference>
<evidence type="ECO:0000256" key="7">
    <source>
        <dbReference type="ARBA" id="ARBA00047942"/>
    </source>
</evidence>
<comment type="similarity">
    <text evidence="1">Belongs to the N(4)/N(6)-methyltransferase family.</text>
</comment>
<dbReference type="PANTHER" id="PTHR42933:SF3">
    <property type="entry name" value="TYPE I RESTRICTION ENZYME MJAVIII METHYLASE SUBUNIT"/>
    <property type="match status" value="1"/>
</dbReference>
<protein>
    <recommendedName>
        <fullName evidence="2">site-specific DNA-methyltransferase (adenine-specific)</fullName>
        <ecNumber evidence="2">2.1.1.72</ecNumber>
    </recommendedName>
</protein>
<evidence type="ECO:0000256" key="5">
    <source>
        <dbReference type="ARBA" id="ARBA00022691"/>
    </source>
</evidence>
<dbReference type="Pfam" id="PF02384">
    <property type="entry name" value="N6_Mtase"/>
    <property type="match status" value="1"/>
</dbReference>
<dbReference type="RefSeq" id="WP_208254707.1">
    <property type="nucleotide sequence ID" value="NZ_JAGEOJ010000003.1"/>
</dbReference>
<keyword evidence="4" id="KW-0808">Transferase</keyword>
<comment type="caution">
    <text evidence="11">The sequence shown here is derived from an EMBL/GenBank/DDBJ whole genome shotgun (WGS) entry which is preliminary data.</text>
</comment>
<dbReference type="GO" id="GO:0009007">
    <property type="term" value="F:site-specific DNA-methyltransferase (adenine-specific) activity"/>
    <property type="evidence" value="ECO:0007669"/>
    <property type="project" value="UniProtKB-EC"/>
</dbReference>
<feature type="domain" description="N6 adenine-specific DNA methyltransferase N-terminal" evidence="10">
    <location>
        <begin position="23"/>
        <end position="165"/>
    </location>
</feature>
<dbReference type="Proteomes" id="UP000669179">
    <property type="component" value="Unassembled WGS sequence"/>
</dbReference>
<feature type="coiled-coil region" evidence="8">
    <location>
        <begin position="681"/>
        <end position="744"/>
    </location>
</feature>
<accession>A0A939P7N6</accession>
<dbReference type="Gene3D" id="3.40.50.150">
    <property type="entry name" value="Vaccinia Virus protein VP39"/>
    <property type="match status" value="1"/>
</dbReference>
<dbReference type="SUPFAM" id="SSF53335">
    <property type="entry name" value="S-adenosyl-L-methionine-dependent methyltransferases"/>
    <property type="match status" value="1"/>
</dbReference>
<evidence type="ECO:0000256" key="6">
    <source>
        <dbReference type="ARBA" id="ARBA00022747"/>
    </source>
</evidence>
<sequence length="828" mass="92505">MRKSHPNDDWGRRPVAKLTLPQLEAHLFGAADILRGKMDASEFKEYIFGMLFLKRCSDQFDAIRERVVAEQMAAGRTKAQAEELAENPVFYSGGDFFVPVKARWKYLVHESGGKGVADLLNKALGAVEEANDTALQGVVGHIDFNRKVGRTALSDKSLQNLIKHFTYHRLRNDDFEFPDLLGAAYEYLIGEFADSAGKKGGEFYTPRGVVRMMARLVDPHEHMRVYDPCSGSGGMLIMAKEYVAENGEDASDLSLFGQEANGGTWAISKMNMILHGIVNADLENEDTLANPKHEDAGRLMTFDRVLTNPPFSQNYEKGGMQHQDRFEYGWAPETGKKADWMFAQHVLAVLRPDGIGATVMPHGVLFRGGAERTIREEVIKADRLEAVIGLAPNLFYGTGIPACILILRGTAARPASHQAKVLFINADREFTSGRAQNYLHPEHAEKIVAAYRSFLADPSLDIPGFARVVSLDELANNDFNLNIRRYVDNTPPPEPQDVRAHLHGGVPKSEVAAHEAAFRAYGVDVHALFDERDADYYNFPAEGWQSAADRIPALAVPAEDRLRETFDEWWDSHGKRLRELPETRGVMDTRAELLNSFVAELEPLGVLDRFQLAGAIASWWGGVQYDIRSLAYHQFSGVVQGWLTSIENAFDDDGPAAALNAQRRAADKRKSREHPLVPYVLADYLNELEEAENLRVELDAKVKAATATPDEDAEDAEEIDPLELKRLRAQLTAAKANVRKLEKTFVDRLAVGVRQIHEAETEPDLVMRILKADLQRRLDTRLSTGRRALIDRYTTWATKYAVTLPELEAQRAAAANRVNEMLQELGYA</sequence>
<evidence type="ECO:0000256" key="2">
    <source>
        <dbReference type="ARBA" id="ARBA00011900"/>
    </source>
</evidence>
<keyword evidence="6" id="KW-0680">Restriction system</keyword>
<reference evidence="11" key="1">
    <citation type="submission" date="2021-03" db="EMBL/GenBank/DDBJ databases">
        <authorList>
            <person name="Kanchanasin P."/>
            <person name="Saeng-In P."/>
            <person name="Phongsopitanun W."/>
            <person name="Yuki M."/>
            <person name="Kudo T."/>
            <person name="Ohkuma M."/>
            <person name="Tanasupawat S."/>
        </authorList>
    </citation>
    <scope>NUCLEOTIDE SEQUENCE</scope>
    <source>
        <strain evidence="11">GKU 128</strain>
    </source>
</reference>
<dbReference type="InterPro" id="IPR051537">
    <property type="entry name" value="DNA_Adenine_Mtase"/>
</dbReference>
<evidence type="ECO:0000313" key="12">
    <source>
        <dbReference type="Proteomes" id="UP000669179"/>
    </source>
</evidence>
<name>A0A939P7N6_9ACTN</name>
<dbReference type="Gene3D" id="1.20.1260.30">
    <property type="match status" value="1"/>
</dbReference>
<evidence type="ECO:0000256" key="3">
    <source>
        <dbReference type="ARBA" id="ARBA00022603"/>
    </source>
</evidence>
<keyword evidence="5" id="KW-0949">S-adenosyl-L-methionine</keyword>
<evidence type="ECO:0000313" key="11">
    <source>
        <dbReference type="EMBL" id="MBO2447103.1"/>
    </source>
</evidence>
<dbReference type="GO" id="GO:0032259">
    <property type="term" value="P:methylation"/>
    <property type="evidence" value="ECO:0007669"/>
    <property type="project" value="UniProtKB-KW"/>
</dbReference>
<dbReference type="EC" id="2.1.1.72" evidence="2"/>
<dbReference type="InterPro" id="IPR022749">
    <property type="entry name" value="D12N6_MeTrfase_N"/>
</dbReference>
<evidence type="ECO:0000256" key="1">
    <source>
        <dbReference type="ARBA" id="ARBA00006594"/>
    </source>
</evidence>
<dbReference type="GO" id="GO:0003677">
    <property type="term" value="F:DNA binding"/>
    <property type="evidence" value="ECO:0007669"/>
    <property type="project" value="InterPro"/>
</dbReference>
<dbReference type="Pfam" id="PF12161">
    <property type="entry name" value="HsdM_N"/>
    <property type="match status" value="1"/>
</dbReference>
<dbReference type="GO" id="GO:0009307">
    <property type="term" value="P:DNA restriction-modification system"/>
    <property type="evidence" value="ECO:0007669"/>
    <property type="project" value="UniProtKB-KW"/>
</dbReference>
<evidence type="ECO:0000259" key="10">
    <source>
        <dbReference type="Pfam" id="PF12161"/>
    </source>
</evidence>
<comment type="catalytic activity">
    <reaction evidence="7">
        <text>a 2'-deoxyadenosine in DNA + S-adenosyl-L-methionine = an N(6)-methyl-2'-deoxyadenosine in DNA + S-adenosyl-L-homocysteine + H(+)</text>
        <dbReference type="Rhea" id="RHEA:15197"/>
        <dbReference type="Rhea" id="RHEA-COMP:12418"/>
        <dbReference type="Rhea" id="RHEA-COMP:12419"/>
        <dbReference type="ChEBI" id="CHEBI:15378"/>
        <dbReference type="ChEBI" id="CHEBI:57856"/>
        <dbReference type="ChEBI" id="CHEBI:59789"/>
        <dbReference type="ChEBI" id="CHEBI:90615"/>
        <dbReference type="ChEBI" id="CHEBI:90616"/>
        <dbReference type="EC" id="2.1.1.72"/>
    </reaction>
</comment>
<evidence type="ECO:0000256" key="8">
    <source>
        <dbReference type="SAM" id="Coils"/>
    </source>
</evidence>
<dbReference type="EMBL" id="JAGEOJ010000003">
    <property type="protein sequence ID" value="MBO2447103.1"/>
    <property type="molecule type" value="Genomic_DNA"/>
</dbReference>
<feature type="domain" description="DNA methylase adenine-specific" evidence="9">
    <location>
        <begin position="179"/>
        <end position="489"/>
    </location>
</feature>
<dbReference type="InterPro" id="IPR029063">
    <property type="entry name" value="SAM-dependent_MTases_sf"/>
</dbReference>
<evidence type="ECO:0000256" key="4">
    <source>
        <dbReference type="ARBA" id="ARBA00022679"/>
    </source>
</evidence>